<organism evidence="1">
    <name type="scientific">Spirodela intermedia</name>
    <name type="common">Intermediate duckweed</name>
    <dbReference type="NCBI Taxonomy" id="51605"/>
    <lineage>
        <taxon>Eukaryota</taxon>
        <taxon>Viridiplantae</taxon>
        <taxon>Streptophyta</taxon>
        <taxon>Embryophyta</taxon>
        <taxon>Tracheophyta</taxon>
        <taxon>Spermatophyta</taxon>
        <taxon>Magnoliopsida</taxon>
        <taxon>Liliopsida</taxon>
        <taxon>Araceae</taxon>
        <taxon>Lemnoideae</taxon>
        <taxon>Spirodela</taxon>
    </lineage>
</organism>
<proteinExistence type="predicted"/>
<reference evidence="1 2" key="1">
    <citation type="submission" date="2019-12" db="EMBL/GenBank/DDBJ databases">
        <authorList>
            <person name="Scholz U."/>
            <person name="Mascher M."/>
            <person name="Fiebig A."/>
        </authorList>
    </citation>
    <scope>NUCLEOTIDE SEQUENCE</scope>
</reference>
<dbReference type="EMBL" id="CACRZD030000007">
    <property type="protein sequence ID" value="CAA6663355.1"/>
    <property type="molecule type" value="Genomic_DNA"/>
</dbReference>
<accession>A0A7I8IZD6</accession>
<evidence type="ECO:0000313" key="2">
    <source>
        <dbReference type="Proteomes" id="UP001189122"/>
    </source>
</evidence>
<dbReference type="AlphaFoldDB" id="A0A7I8IZD6"/>
<dbReference type="Proteomes" id="UP001189122">
    <property type="component" value="Unassembled WGS sequence"/>
</dbReference>
<name>A0A7I8IZD6_SPIIN</name>
<protein>
    <submittedName>
        <fullName evidence="1">Uncharacterized protein</fullName>
    </submittedName>
</protein>
<keyword evidence="2" id="KW-1185">Reference proteome</keyword>
<gene>
    <name evidence="1" type="ORF">SI7747_07009740</name>
</gene>
<evidence type="ECO:0000313" key="1">
    <source>
        <dbReference type="EMBL" id="CAA2623829.1"/>
    </source>
</evidence>
<sequence length="91" mass="9925">MASFCGVRPNPCSGKQLEERSKDAPSLPPHAEVVKGFFVHNLGMQEALKLEAAERGHVAFSLTVIPQLTVSSFVLSRRSIRFSSSSCLFGF</sequence>
<dbReference type="EMBL" id="LR743594">
    <property type="protein sequence ID" value="CAA2623829.1"/>
    <property type="molecule type" value="Genomic_DNA"/>
</dbReference>